<organism evidence="3 4">
    <name type="scientific">Mycobacterium simiae</name>
    <name type="common">Mycobacterium habana</name>
    <dbReference type="NCBI Taxonomy" id="1784"/>
    <lineage>
        <taxon>Bacteria</taxon>
        <taxon>Bacillati</taxon>
        <taxon>Actinomycetota</taxon>
        <taxon>Actinomycetes</taxon>
        <taxon>Mycobacteriales</taxon>
        <taxon>Mycobacteriaceae</taxon>
        <taxon>Mycobacterium</taxon>
        <taxon>Mycobacterium simiae complex</taxon>
    </lineage>
</organism>
<evidence type="ECO:0000256" key="1">
    <source>
        <dbReference type="SAM" id="MobiDB-lite"/>
    </source>
</evidence>
<feature type="domain" description="DUF732" evidence="2">
    <location>
        <begin position="36"/>
        <end position="118"/>
    </location>
</feature>
<accession>A0A5B1BM51</accession>
<comment type="caution">
    <text evidence="3">The sequence shown here is derived from an EMBL/GenBank/DDBJ whole genome shotgun (WGS) entry which is preliminary data.</text>
</comment>
<protein>
    <submittedName>
        <fullName evidence="3">DUF732 domain-containing protein</fullName>
    </submittedName>
</protein>
<evidence type="ECO:0000259" key="2">
    <source>
        <dbReference type="Pfam" id="PF05305"/>
    </source>
</evidence>
<dbReference type="EMBL" id="VTZN01000151">
    <property type="protein sequence ID" value="KAA1248530.1"/>
    <property type="molecule type" value="Genomic_DNA"/>
</dbReference>
<sequence>MFTGTASRAGAVATATVILIGAAILRGSAAAADPNQDDQFLASLDRRGIPALENAPSLIAIAHEVCGRLDGGMPVDRVVESMTKFAYNNDPSLRQYPPDRLTRTLSRFVTAAVQAYCPFNQDKIASFSPNPTPRINEPTDRVAAYRHNAIASQRDSRDRAPASDMISVPAASRQQTPARVVGLPHSIVGNVLVARHHRGERSDRNSHGDIRAPLIETIPAGETIAPKPPQIPAPSPPPAHILMPPLAPAPSQPPQQPPPALQEPPQPQELPPPPQELPPPPQEPPPPQQVEPPAVSPQPGGAAGGGGSGDGGSAGSGSGGGGGGGPAGPSPTRPMPPGVIRVAP</sequence>
<dbReference type="RefSeq" id="WP_149655606.1">
    <property type="nucleotide sequence ID" value="NZ_VTZN01000151.1"/>
</dbReference>
<proteinExistence type="predicted"/>
<feature type="compositionally biased region" description="Gly residues" evidence="1">
    <location>
        <begin position="301"/>
        <end position="327"/>
    </location>
</feature>
<dbReference type="AlphaFoldDB" id="A0A5B1BM51"/>
<feature type="region of interest" description="Disordered" evidence="1">
    <location>
        <begin position="222"/>
        <end position="344"/>
    </location>
</feature>
<dbReference type="Proteomes" id="UP000324701">
    <property type="component" value="Unassembled WGS sequence"/>
</dbReference>
<name>A0A5B1BM51_MYCSI</name>
<keyword evidence="4" id="KW-1185">Reference proteome</keyword>
<dbReference type="OrthoDB" id="4752037at2"/>
<feature type="region of interest" description="Disordered" evidence="1">
    <location>
        <begin position="150"/>
        <end position="177"/>
    </location>
</feature>
<feature type="compositionally biased region" description="Pro residues" evidence="1">
    <location>
        <begin position="226"/>
        <end position="296"/>
    </location>
</feature>
<evidence type="ECO:0000313" key="4">
    <source>
        <dbReference type="Proteomes" id="UP000324701"/>
    </source>
</evidence>
<dbReference type="InterPro" id="IPR007969">
    <property type="entry name" value="DUF732"/>
</dbReference>
<reference evidence="3 4" key="1">
    <citation type="submission" date="2019-09" db="EMBL/GenBank/DDBJ databases">
        <title>Report of infection by Mycobacterium simiae a patient suffering from pulmonary tuberculosis.</title>
        <authorList>
            <person name="Mohanty P.S."/>
            <person name="Bansal A.K."/>
            <person name="Singh H."/>
            <person name="Sharma S."/>
            <person name="Patil S.A."/>
            <person name="Upadhaya P."/>
            <person name="Singh P.K."/>
            <person name="Kumar D."/>
            <person name="Kumar S."/>
            <person name="Singh R.K."/>
            <person name="Chaudhary B."/>
        </authorList>
    </citation>
    <scope>NUCLEOTIDE SEQUENCE [LARGE SCALE GENOMIC DNA]</scope>
    <source>
        <strain evidence="3 4">JAL-560-SIM</strain>
    </source>
</reference>
<dbReference type="Pfam" id="PF05305">
    <property type="entry name" value="DUF732"/>
    <property type="match status" value="1"/>
</dbReference>
<gene>
    <name evidence="3" type="ORF">F0Q45_20040</name>
</gene>
<feature type="compositionally biased region" description="Pro residues" evidence="1">
    <location>
        <begin position="328"/>
        <end position="337"/>
    </location>
</feature>
<evidence type="ECO:0000313" key="3">
    <source>
        <dbReference type="EMBL" id="KAA1248530.1"/>
    </source>
</evidence>